<name>E9B6V2_LEIMU</name>
<feature type="compositionally biased region" description="Polar residues" evidence="1">
    <location>
        <begin position="178"/>
        <end position="190"/>
    </location>
</feature>
<feature type="compositionally biased region" description="Basic residues" evidence="1">
    <location>
        <begin position="571"/>
        <end position="585"/>
    </location>
</feature>
<dbReference type="AlphaFoldDB" id="E9B6V2"/>
<feature type="region of interest" description="Disordered" evidence="1">
    <location>
        <begin position="280"/>
        <end position="300"/>
    </location>
</feature>
<keyword evidence="3" id="KW-1185">Reference proteome</keyword>
<feature type="region of interest" description="Disordered" evidence="1">
    <location>
        <begin position="345"/>
        <end position="373"/>
    </location>
</feature>
<dbReference type="RefSeq" id="XP_003879419.1">
    <property type="nucleotide sequence ID" value="XM_003879370.1"/>
</dbReference>
<sequence>MANFPEWNSGEIVEEDVGEYLDPRSALAAKVPPTMRRQGRAPPKKDMTLAASPKAIVGFVPMVECDVLDDELAGKGLSGLPLELCLDNRHLSKASPPHHAVPHPKGLPTSAKESEAAPTRSARRPLATKVPPCAASTTGVSAAAPLQLSSAVRTPNGTGGPNVPPQNTDPSHPPPSKLRSTSGAQSSETTIPLPAGRPHGSKSSKLSKRVFRVSSSGTFVSNTGSGTTSECDSSIREAFLPLSAPAGMSLPALQSKAARARNDTLRKPFSAEAPASLQAKIPSHASLSSRASGVRGPLPMPKDRVVSCGVAAPASSSRVANPYSSLKGPVSGNYAVRASRVAPSMAAPASTGPTRSSTTAMSETRATHSASITRSTSVRRAVLNLKSDPDPSSGDYAYGGFFLCERTVEHQCTDSLAGTQVLTTASSTASSTDYSALRGMYDLYAHEPGKTGSSIAAPHIGFGLASVMDELRDTTARLPPLSAFSGQRSNAMTSASPQRPRPQRHSVSACTMASRTHSFSCQGPVTKPAMTGTKAPSAASALAEGNEDETVKEEKGENDVIVSSNFQSADKHRKSVPHKKQAVRRRGTDFDKI</sequence>
<dbReference type="KEGG" id="lmi:LMXM_34_4220"/>
<dbReference type="PhylomeDB" id="E9B6V2"/>
<gene>
    <name evidence="2" type="ORF">LMXM_34_4220</name>
</gene>
<feature type="region of interest" description="Disordered" evidence="1">
    <location>
        <begin position="94"/>
        <end position="207"/>
    </location>
</feature>
<evidence type="ECO:0000313" key="3">
    <source>
        <dbReference type="Proteomes" id="UP000007259"/>
    </source>
</evidence>
<evidence type="ECO:0000313" key="2">
    <source>
        <dbReference type="EMBL" id="CBZ30975.1"/>
    </source>
</evidence>
<feature type="compositionally biased region" description="Polar residues" evidence="1">
    <location>
        <begin position="484"/>
        <end position="497"/>
    </location>
</feature>
<evidence type="ECO:0000256" key="1">
    <source>
        <dbReference type="SAM" id="MobiDB-lite"/>
    </source>
</evidence>
<dbReference type="OrthoDB" id="267124at2759"/>
<feature type="region of interest" description="Disordered" evidence="1">
    <location>
        <begin position="28"/>
        <end position="47"/>
    </location>
</feature>
<dbReference type="GeneID" id="13451136"/>
<organism evidence="2 3">
    <name type="scientific">Leishmania mexicana (strain MHOM/GT/2001/U1103)</name>
    <dbReference type="NCBI Taxonomy" id="929439"/>
    <lineage>
        <taxon>Eukaryota</taxon>
        <taxon>Discoba</taxon>
        <taxon>Euglenozoa</taxon>
        <taxon>Kinetoplastea</taxon>
        <taxon>Metakinetoplastina</taxon>
        <taxon>Trypanosomatida</taxon>
        <taxon>Trypanosomatidae</taxon>
        <taxon>Leishmaniinae</taxon>
        <taxon>Leishmania</taxon>
    </lineage>
</organism>
<accession>E9B6V2</accession>
<proteinExistence type="predicted"/>
<dbReference type="OMA" id="ECDSSIR"/>
<feature type="region of interest" description="Disordered" evidence="1">
    <location>
        <begin position="518"/>
        <end position="593"/>
    </location>
</feature>
<feature type="region of interest" description="Disordered" evidence="1">
    <location>
        <begin position="480"/>
        <end position="504"/>
    </location>
</feature>
<feature type="compositionally biased region" description="Polar residues" evidence="1">
    <location>
        <begin position="351"/>
        <end position="373"/>
    </location>
</feature>
<dbReference type="EMBL" id="FR799587">
    <property type="protein sequence ID" value="CBZ30975.1"/>
    <property type="molecule type" value="Genomic_DNA"/>
</dbReference>
<protein>
    <submittedName>
        <fullName evidence="2">Uncharacterized protein</fullName>
    </submittedName>
</protein>
<dbReference type="Proteomes" id="UP000007259">
    <property type="component" value="Chromosome 34"/>
</dbReference>
<reference evidence="2 3" key="1">
    <citation type="journal article" date="2011" name="Genome Res.">
        <title>Chromosome and gene copy number variation allow major structural change between species and strains of Leishmania.</title>
        <authorList>
            <person name="Rogers M.B."/>
            <person name="Hilley J.D."/>
            <person name="Dickens N.J."/>
            <person name="Wilkes J."/>
            <person name="Bates P.A."/>
            <person name="Depledge D.P."/>
            <person name="Harris D."/>
            <person name="Her Y."/>
            <person name="Herzyk P."/>
            <person name="Imamura H."/>
            <person name="Otto T.D."/>
            <person name="Sanders M."/>
            <person name="Seeger K."/>
            <person name="Dujardin J.C."/>
            <person name="Berriman M."/>
            <person name="Smith D.F."/>
            <person name="Hertz-Fowler C."/>
            <person name="Mottram J.C."/>
        </authorList>
    </citation>
    <scope>NUCLEOTIDE SEQUENCE [LARGE SCALE GENOMIC DNA]</scope>
    <source>
        <strain evidence="2 3">MHOM/GT/2001/U1103</strain>
    </source>
</reference>
<dbReference type="VEuPathDB" id="TriTrypDB:LmxM.34.4220"/>